<gene>
    <name evidence="2" type="ORF">DFJ65_1354</name>
</gene>
<accession>A0A3D9UM12</accession>
<protein>
    <submittedName>
        <fullName evidence="2">Uncharacterized protein</fullName>
    </submittedName>
</protein>
<feature type="region of interest" description="Disordered" evidence="1">
    <location>
        <begin position="191"/>
        <end position="222"/>
    </location>
</feature>
<proteinExistence type="predicted"/>
<dbReference type="Proteomes" id="UP000256253">
    <property type="component" value="Unassembled WGS sequence"/>
</dbReference>
<keyword evidence="3" id="KW-1185">Reference proteome</keyword>
<dbReference type="EMBL" id="QTUA01000001">
    <property type="protein sequence ID" value="REF30349.1"/>
    <property type="molecule type" value="Genomic_DNA"/>
</dbReference>
<comment type="caution">
    <text evidence="2">The sequence shown here is derived from an EMBL/GenBank/DDBJ whole genome shotgun (WGS) entry which is preliminary data.</text>
</comment>
<organism evidence="2 3">
    <name type="scientific">Calidifontibacter indicus</name>
    <dbReference type="NCBI Taxonomy" id="419650"/>
    <lineage>
        <taxon>Bacteria</taxon>
        <taxon>Bacillati</taxon>
        <taxon>Actinomycetota</taxon>
        <taxon>Actinomycetes</taxon>
        <taxon>Micrococcales</taxon>
        <taxon>Dermacoccaceae</taxon>
        <taxon>Calidifontibacter</taxon>
    </lineage>
</organism>
<dbReference type="AlphaFoldDB" id="A0A3D9UM12"/>
<reference evidence="2 3" key="1">
    <citation type="submission" date="2018-08" db="EMBL/GenBank/DDBJ databases">
        <title>Sequencing the genomes of 1000 actinobacteria strains.</title>
        <authorList>
            <person name="Klenk H.-P."/>
        </authorList>
    </citation>
    <scope>NUCLEOTIDE SEQUENCE [LARGE SCALE GENOMIC DNA]</scope>
    <source>
        <strain evidence="2 3">DSM 22967</strain>
    </source>
</reference>
<dbReference type="OrthoDB" id="10003015at2"/>
<dbReference type="RefSeq" id="WP_115922356.1">
    <property type="nucleotide sequence ID" value="NZ_QTUA01000001.1"/>
</dbReference>
<name>A0A3D9UM12_9MICO</name>
<feature type="compositionally biased region" description="Basic and acidic residues" evidence="1">
    <location>
        <begin position="191"/>
        <end position="202"/>
    </location>
</feature>
<evidence type="ECO:0000313" key="2">
    <source>
        <dbReference type="EMBL" id="REF30349.1"/>
    </source>
</evidence>
<evidence type="ECO:0000313" key="3">
    <source>
        <dbReference type="Proteomes" id="UP000256253"/>
    </source>
</evidence>
<evidence type="ECO:0000256" key="1">
    <source>
        <dbReference type="SAM" id="MobiDB-lite"/>
    </source>
</evidence>
<feature type="region of interest" description="Disordered" evidence="1">
    <location>
        <begin position="87"/>
        <end position="111"/>
    </location>
</feature>
<sequence length="313" mass="33460">MTNRHRSADSDPVELRAQAVILEHSASVLSATAETFTRSRPHLNDSALEDSTRRTFTVYGAATAGLGDAVGELGEFVRLIADRADPAGVTGSEDAEATHPRRDPTPPSVPSTALSELHELATVMSEAVTPISRQRVNLLSAAAALVTQLPAEQLPRFVYLSSSLATRMLQLTEGLTASGRALLDYSAALERQAEASDDKPETDQGGPRTFDGGAHPHTPLPGEAVRDQLVGAPSRDLDGTTSVDHEVDFLRARNLELLDDQVLRWLPSQAQHSDDVAAAVRAHVSRPEHTGAHHPGTINVLDTVVPVELPSDR</sequence>